<name>A0ACB8HH36_PSICU</name>
<organism evidence="1 2">
    <name type="scientific">Psilocybe cubensis</name>
    <name type="common">Psychedelic mushroom</name>
    <name type="synonym">Stropharia cubensis</name>
    <dbReference type="NCBI Taxonomy" id="181762"/>
    <lineage>
        <taxon>Eukaryota</taxon>
        <taxon>Fungi</taxon>
        <taxon>Dikarya</taxon>
        <taxon>Basidiomycota</taxon>
        <taxon>Agaricomycotina</taxon>
        <taxon>Agaricomycetes</taxon>
        <taxon>Agaricomycetidae</taxon>
        <taxon>Agaricales</taxon>
        <taxon>Agaricineae</taxon>
        <taxon>Strophariaceae</taxon>
        <taxon>Psilocybe</taxon>
    </lineage>
</organism>
<protein>
    <submittedName>
        <fullName evidence="1">Uncharacterized protein</fullName>
    </submittedName>
</protein>
<evidence type="ECO:0000313" key="1">
    <source>
        <dbReference type="EMBL" id="KAH9487004.1"/>
    </source>
</evidence>
<proteinExistence type="predicted"/>
<keyword evidence="2" id="KW-1185">Reference proteome</keyword>
<reference evidence="1" key="1">
    <citation type="submission" date="2021-10" db="EMBL/GenBank/DDBJ databases">
        <title>Psilocybe cubensis genome.</title>
        <authorList>
            <person name="Mckernan K.J."/>
            <person name="Crawford S."/>
            <person name="Trippe A."/>
            <person name="Kane L.T."/>
            <person name="Mclaughlin S."/>
        </authorList>
    </citation>
    <scope>NUCLEOTIDE SEQUENCE</scope>
    <source>
        <strain evidence="1">MGC-MH-2018</strain>
    </source>
</reference>
<comment type="caution">
    <text evidence="1">The sequence shown here is derived from an EMBL/GenBank/DDBJ whole genome shotgun (WGS) entry which is preliminary data.</text>
</comment>
<sequence length="142" mass="15943">MIFGMEQAGVDHEALLDTYIRAINVVTQGRPDDLTIGVHMCRGNFKVCLFLLHGSDHLMDDINFQGGMHFTEGGYERIAIKVFNALDVDLEYDTERAGDFQPLKFLPLGKVVVLGLVTTKNPKDEIKKLSLLVEAAKKIWHD</sequence>
<dbReference type="Proteomes" id="UP000664032">
    <property type="component" value="Unassembled WGS sequence"/>
</dbReference>
<dbReference type="EMBL" id="JAFIQS020000001">
    <property type="protein sequence ID" value="KAH9487004.1"/>
    <property type="molecule type" value="Genomic_DNA"/>
</dbReference>
<accession>A0ACB8HH36</accession>
<gene>
    <name evidence="1" type="ORF">JR316_0001070</name>
</gene>
<evidence type="ECO:0000313" key="2">
    <source>
        <dbReference type="Proteomes" id="UP000664032"/>
    </source>
</evidence>